<dbReference type="InterPro" id="IPR002048">
    <property type="entry name" value="EF_hand_dom"/>
</dbReference>
<dbReference type="PANTHER" id="PTHR23048:SF59">
    <property type="entry name" value="EF-HAND SUPERFAMILY PROTEIN"/>
    <property type="match status" value="1"/>
</dbReference>
<proteinExistence type="predicted"/>
<dbReference type="AlphaFoldDB" id="A0AAD5TUB7"/>
<dbReference type="InterPro" id="IPR050230">
    <property type="entry name" value="CALM/Myosin/TropC-like"/>
</dbReference>
<dbReference type="EMBL" id="JADGJQ010000007">
    <property type="protein sequence ID" value="KAJ3183043.1"/>
    <property type="molecule type" value="Genomic_DNA"/>
</dbReference>
<accession>A0AAD5TUB7</accession>
<evidence type="ECO:0000256" key="2">
    <source>
        <dbReference type="ARBA" id="ARBA00022837"/>
    </source>
</evidence>
<feature type="domain" description="EF-hand" evidence="4">
    <location>
        <begin position="164"/>
        <end position="199"/>
    </location>
</feature>
<evidence type="ECO:0000256" key="3">
    <source>
        <dbReference type="SAM" id="MobiDB-lite"/>
    </source>
</evidence>
<dbReference type="SMART" id="SM00054">
    <property type="entry name" value="EFh"/>
    <property type="match status" value="4"/>
</dbReference>
<evidence type="ECO:0000313" key="5">
    <source>
        <dbReference type="EMBL" id="KAJ3183043.1"/>
    </source>
</evidence>
<name>A0AAD5TUB7_9FUNG</name>
<dbReference type="Gene3D" id="1.10.238.10">
    <property type="entry name" value="EF-hand"/>
    <property type="match status" value="2"/>
</dbReference>
<feature type="region of interest" description="Disordered" evidence="3">
    <location>
        <begin position="1"/>
        <end position="42"/>
    </location>
</feature>
<feature type="domain" description="EF-hand" evidence="4">
    <location>
        <begin position="202"/>
        <end position="235"/>
    </location>
</feature>
<dbReference type="CDD" id="cd00051">
    <property type="entry name" value="EFh"/>
    <property type="match status" value="1"/>
</dbReference>
<feature type="domain" description="EF-hand" evidence="4">
    <location>
        <begin position="126"/>
        <end position="161"/>
    </location>
</feature>
<dbReference type="PROSITE" id="PS00018">
    <property type="entry name" value="EF_HAND_1"/>
    <property type="match status" value="3"/>
</dbReference>
<dbReference type="Pfam" id="PF13499">
    <property type="entry name" value="EF-hand_7"/>
    <property type="match status" value="2"/>
</dbReference>
<dbReference type="SUPFAM" id="SSF47473">
    <property type="entry name" value="EF-hand"/>
    <property type="match status" value="1"/>
</dbReference>
<dbReference type="FunFam" id="1.10.238.10:FF:000527">
    <property type="entry name" value="Calmodulin-3"/>
    <property type="match status" value="1"/>
</dbReference>
<keyword evidence="6" id="KW-1185">Reference proteome</keyword>
<keyword evidence="1" id="KW-0677">Repeat</keyword>
<evidence type="ECO:0000313" key="6">
    <source>
        <dbReference type="Proteomes" id="UP001212152"/>
    </source>
</evidence>
<dbReference type="PROSITE" id="PS50222">
    <property type="entry name" value="EF_HAND_2"/>
    <property type="match status" value="4"/>
</dbReference>
<feature type="compositionally biased region" description="Polar residues" evidence="3">
    <location>
        <begin position="16"/>
        <end position="25"/>
    </location>
</feature>
<dbReference type="InterPro" id="IPR018247">
    <property type="entry name" value="EF_Hand_1_Ca_BS"/>
</dbReference>
<dbReference type="Proteomes" id="UP001212152">
    <property type="component" value="Unassembled WGS sequence"/>
</dbReference>
<evidence type="ECO:0000256" key="1">
    <source>
        <dbReference type="ARBA" id="ARBA00022737"/>
    </source>
</evidence>
<protein>
    <recommendedName>
        <fullName evidence="4">EF-hand domain-containing protein</fullName>
    </recommendedName>
</protein>
<feature type="domain" description="EF-hand" evidence="4">
    <location>
        <begin position="90"/>
        <end position="125"/>
    </location>
</feature>
<organism evidence="5 6">
    <name type="scientific">Geranomyces variabilis</name>
    <dbReference type="NCBI Taxonomy" id="109894"/>
    <lineage>
        <taxon>Eukaryota</taxon>
        <taxon>Fungi</taxon>
        <taxon>Fungi incertae sedis</taxon>
        <taxon>Chytridiomycota</taxon>
        <taxon>Chytridiomycota incertae sedis</taxon>
        <taxon>Chytridiomycetes</taxon>
        <taxon>Spizellomycetales</taxon>
        <taxon>Powellomycetaceae</taxon>
        <taxon>Geranomyces</taxon>
    </lineage>
</organism>
<dbReference type="InterPro" id="IPR011992">
    <property type="entry name" value="EF-hand-dom_pair"/>
</dbReference>
<dbReference type="GO" id="GO:0016460">
    <property type="term" value="C:myosin II complex"/>
    <property type="evidence" value="ECO:0007669"/>
    <property type="project" value="TreeGrafter"/>
</dbReference>
<sequence length="235" mass="25757">MSVRNGRVNPPAFPRSTGSLASTSRFLGARSGNLTPAKGGKESARAVGLQAFQPPQKLPVIDKPQVVVTKTGGGHQITKRDGKTFYVSQEDYEYYKEAFNLFDRDKSGAIDLDELGAVMKSLGFTPSSEELSAMIDKVDADHTGTVEFDEFLEMSHDWMMQEIQTEEQIREAFEAIDLEGKGFISAETLGKLLDMLMPNHGKAHAEIADMIKEFDMDGDGVIGFDDFLAMMSSGS</sequence>
<keyword evidence="2" id="KW-0106">Calcium</keyword>
<gene>
    <name evidence="5" type="ORF">HDU87_007465</name>
</gene>
<dbReference type="CDD" id="cd15898">
    <property type="entry name" value="EFh_PI-PLC"/>
    <property type="match status" value="1"/>
</dbReference>
<comment type="caution">
    <text evidence="5">The sequence shown here is derived from an EMBL/GenBank/DDBJ whole genome shotgun (WGS) entry which is preliminary data.</text>
</comment>
<dbReference type="PANTHER" id="PTHR23048">
    <property type="entry name" value="MYOSIN LIGHT CHAIN 1, 3"/>
    <property type="match status" value="1"/>
</dbReference>
<dbReference type="GO" id="GO:0005509">
    <property type="term" value="F:calcium ion binding"/>
    <property type="evidence" value="ECO:0007669"/>
    <property type="project" value="InterPro"/>
</dbReference>
<reference evidence="5" key="1">
    <citation type="submission" date="2020-05" db="EMBL/GenBank/DDBJ databases">
        <title>Phylogenomic resolution of chytrid fungi.</title>
        <authorList>
            <person name="Stajich J.E."/>
            <person name="Amses K."/>
            <person name="Simmons R."/>
            <person name="Seto K."/>
            <person name="Myers J."/>
            <person name="Bonds A."/>
            <person name="Quandt C.A."/>
            <person name="Barry K."/>
            <person name="Liu P."/>
            <person name="Grigoriev I."/>
            <person name="Longcore J.E."/>
            <person name="James T.Y."/>
        </authorList>
    </citation>
    <scope>NUCLEOTIDE SEQUENCE</scope>
    <source>
        <strain evidence="5">JEL0379</strain>
    </source>
</reference>
<evidence type="ECO:0000259" key="4">
    <source>
        <dbReference type="PROSITE" id="PS50222"/>
    </source>
</evidence>